<organism evidence="2 4">
    <name type="scientific">Phenylobacterium glaciei</name>
    <dbReference type="NCBI Taxonomy" id="2803784"/>
    <lineage>
        <taxon>Bacteria</taxon>
        <taxon>Pseudomonadati</taxon>
        <taxon>Pseudomonadota</taxon>
        <taxon>Alphaproteobacteria</taxon>
        <taxon>Caulobacterales</taxon>
        <taxon>Caulobacteraceae</taxon>
        <taxon>Phenylobacterium</taxon>
    </lineage>
</organism>
<evidence type="ECO:0000313" key="3">
    <source>
        <dbReference type="EMBL" id="QQZ51620.1"/>
    </source>
</evidence>
<feature type="transmembrane region" description="Helical" evidence="1">
    <location>
        <begin position="64"/>
        <end position="86"/>
    </location>
</feature>
<dbReference type="AlphaFoldDB" id="A0A941D1Q5"/>
<accession>A0A941D1Q5</accession>
<keyword evidence="1" id="KW-1133">Transmembrane helix</keyword>
<evidence type="ECO:0000313" key="2">
    <source>
        <dbReference type="EMBL" id="MBR7619258.1"/>
    </source>
</evidence>
<name>A0A941D1Q5_9CAUL</name>
<protein>
    <submittedName>
        <fullName evidence="2">DUF4199 domain-containing protein</fullName>
    </submittedName>
</protein>
<keyword evidence="1" id="KW-0812">Transmembrane</keyword>
<dbReference type="EMBL" id="JAGSGD010000001">
    <property type="protein sequence ID" value="MBR7619258.1"/>
    <property type="molecule type" value="Genomic_DNA"/>
</dbReference>
<sequence>MTRTIITYGLISGFAAIIGILATILTSSTGHGSVWLGYLIMLVALSSILVAVKQYRDQRLGGVIRFQSAFLMGLGIAVVASVAYVAGWEAYLAATGYRFMPDMVAETLAAKRAAGVTGAEYAKAAAEMAAMQTSYERPLYRWLMTSAEVFPVGLLVALVSAGLLRMPNFLPARSASA</sequence>
<feature type="transmembrane region" description="Helical" evidence="1">
    <location>
        <begin position="142"/>
        <end position="164"/>
    </location>
</feature>
<proteinExistence type="predicted"/>
<feature type="transmembrane region" description="Helical" evidence="1">
    <location>
        <begin position="32"/>
        <end position="52"/>
    </location>
</feature>
<keyword evidence="4" id="KW-1185">Reference proteome</keyword>
<evidence type="ECO:0000313" key="4">
    <source>
        <dbReference type="Proteomes" id="UP000622580"/>
    </source>
</evidence>
<dbReference type="InterPro" id="IPR025250">
    <property type="entry name" value="DUF4199"/>
</dbReference>
<gene>
    <name evidence="2" type="ORF">JKL49_07630</name>
    <name evidence="3" type="ORF">JKL49_11905</name>
</gene>
<dbReference type="Proteomes" id="UP000622580">
    <property type="component" value="Unassembled WGS sequence"/>
</dbReference>
<dbReference type="Pfam" id="PF13858">
    <property type="entry name" value="DUF4199"/>
    <property type="match status" value="1"/>
</dbReference>
<reference evidence="2" key="2">
    <citation type="submission" date="2021-04" db="EMBL/GenBank/DDBJ databases">
        <title>Draft genome assembly of strain Phenylobacterium sp. 20VBR1 using MiniION and Illumina platforms.</title>
        <authorList>
            <person name="Thomas F.A."/>
            <person name="Krishnan K.P."/>
            <person name="Sinha R.K."/>
        </authorList>
    </citation>
    <scope>NUCLEOTIDE SEQUENCE</scope>
    <source>
        <strain evidence="2">20VBR1</strain>
    </source>
</reference>
<evidence type="ECO:0000256" key="1">
    <source>
        <dbReference type="SAM" id="Phobius"/>
    </source>
</evidence>
<reference evidence="3" key="1">
    <citation type="submission" date="2021-01" db="EMBL/GenBank/DDBJ databases">
        <title>Genome sequence of Phenylobacterium sp. 20VBR1 isolated from a valley glaceir, Ny-Alesund, Svalbard.</title>
        <authorList>
            <person name="Thomas F.A."/>
            <person name="Krishnan K.P."/>
            <person name="Sinha R.K."/>
        </authorList>
    </citation>
    <scope>NUCLEOTIDE SEQUENCE</scope>
    <source>
        <strain evidence="3">20VBR1</strain>
    </source>
</reference>
<dbReference type="EMBL" id="CP068570">
    <property type="protein sequence ID" value="QQZ51620.1"/>
    <property type="molecule type" value="Genomic_DNA"/>
</dbReference>
<keyword evidence="1" id="KW-0472">Membrane</keyword>
<feature type="transmembrane region" description="Helical" evidence="1">
    <location>
        <begin position="5"/>
        <end position="26"/>
    </location>
</feature>
<dbReference type="RefSeq" id="WP_215339552.1">
    <property type="nucleotide sequence ID" value="NZ_JAGSGD010000001.1"/>
</dbReference>